<dbReference type="Proteomes" id="UP001233271">
    <property type="component" value="Chromosome 2"/>
</dbReference>
<proteinExistence type="predicted"/>
<evidence type="ECO:0000313" key="2">
    <source>
        <dbReference type="Proteomes" id="UP001233271"/>
    </source>
</evidence>
<dbReference type="EMBL" id="AP028213">
    <property type="protein sequence ID" value="BEI89533.1"/>
    <property type="molecule type" value="Genomic_DNA"/>
</dbReference>
<name>A0AA48IFW8_9TREE</name>
<evidence type="ECO:0000313" key="1">
    <source>
        <dbReference type="EMBL" id="BEI89533.1"/>
    </source>
</evidence>
<accession>A0AA48IFW8</accession>
<dbReference type="RefSeq" id="XP_060454799.1">
    <property type="nucleotide sequence ID" value="XM_060597958.1"/>
</dbReference>
<keyword evidence="2" id="KW-1185">Reference proteome</keyword>
<gene>
    <name evidence="1" type="ORF">CcaverHIS019_0208950</name>
</gene>
<reference evidence="1" key="1">
    <citation type="journal article" date="2023" name="BMC Genomics">
        <title>Chromosome-level genome assemblies of Cutaneotrichosporon spp. (Trichosporonales, Basidiomycota) reveal imbalanced evolution between nucleotide sequences and chromosome synteny.</title>
        <authorList>
            <person name="Kobayashi Y."/>
            <person name="Kayamori A."/>
            <person name="Aoki K."/>
            <person name="Shiwa Y."/>
            <person name="Matsutani M."/>
            <person name="Fujita N."/>
            <person name="Sugita T."/>
            <person name="Iwasaki W."/>
            <person name="Tanaka N."/>
            <person name="Takashima M."/>
        </authorList>
    </citation>
    <scope>NUCLEOTIDE SEQUENCE</scope>
    <source>
        <strain evidence="1">HIS019</strain>
    </source>
</reference>
<organism evidence="1 2">
    <name type="scientific">Cutaneotrichosporon cavernicola</name>
    <dbReference type="NCBI Taxonomy" id="279322"/>
    <lineage>
        <taxon>Eukaryota</taxon>
        <taxon>Fungi</taxon>
        <taxon>Dikarya</taxon>
        <taxon>Basidiomycota</taxon>
        <taxon>Agaricomycotina</taxon>
        <taxon>Tremellomycetes</taxon>
        <taxon>Trichosporonales</taxon>
        <taxon>Trichosporonaceae</taxon>
        <taxon>Cutaneotrichosporon</taxon>
    </lineage>
</organism>
<sequence>MINYARYPDIVERIALHAGWRTQLSFRAASRKLLAFVDALLFEHIAIDLSAASAQNANQKCALLRHPIRHHALPLIEFPFYHPTAETTGSIRLLSPTPPPSALSALYASLINLPSALPVPPVIASKLSCTTTDCFDDKLPLLGARASPAVHVHRAALTERWERALRLASVVELRGDFDPAALSFWSPGGRVKKLLARRDVALVLDQRWGSGISPLSGDTWVCWLNPENAPRGAFDLAPPSGACAVVANFEWRRGAELSFDPIAAFLGSDEITAIASAGGEVTLVFHVRGEREDLRPMQSAKSLIEALAAFLVPKRYEEEPTLTLVGLEGMDDADAFAMAFEVLEPPPRRSVPTAWWCLARSLQEHAGIWCPDRLTHLTIDQWITSAGRHASLMVDPAPFVLRPFSVGG</sequence>
<dbReference type="KEGG" id="ccac:CcaHIS019_0208950"/>
<protein>
    <submittedName>
        <fullName evidence="1">Uncharacterized protein</fullName>
    </submittedName>
</protein>
<dbReference type="AlphaFoldDB" id="A0AA48IFW8"/>
<dbReference type="GeneID" id="85493404"/>